<dbReference type="Proteomes" id="UP000034228">
    <property type="component" value="Unassembled WGS sequence"/>
</dbReference>
<gene>
    <name evidence="1" type="ORF">WG68_05385</name>
</gene>
<evidence type="ECO:0000313" key="1">
    <source>
        <dbReference type="EMBL" id="KKO46208.1"/>
    </source>
</evidence>
<comment type="caution">
    <text evidence="1">The sequence shown here is derived from an EMBL/GenBank/DDBJ whole genome shotgun (WGS) entry which is preliminary data.</text>
</comment>
<proteinExistence type="predicted"/>
<evidence type="ECO:0000313" key="2">
    <source>
        <dbReference type="Proteomes" id="UP000034228"/>
    </source>
</evidence>
<keyword evidence="2" id="KW-1185">Reference proteome</keyword>
<accession>A0A0M2VAP6</accession>
<dbReference type="OrthoDB" id="428665at2"/>
<dbReference type="AlphaFoldDB" id="A0A0M2VAP6"/>
<dbReference type="SUPFAM" id="SSF47598">
    <property type="entry name" value="Ribbon-helix-helix"/>
    <property type="match status" value="1"/>
</dbReference>
<dbReference type="STRING" id="336831.WG68_05385"/>
<dbReference type="EMBL" id="LAHO01000004">
    <property type="protein sequence ID" value="KKO46208.1"/>
    <property type="molecule type" value="Genomic_DNA"/>
</dbReference>
<dbReference type="PATRIC" id="fig|336831.14.peg.2817"/>
<dbReference type="InterPro" id="IPR010985">
    <property type="entry name" value="Ribbon_hlx_hlx"/>
</dbReference>
<dbReference type="InterPro" id="IPR008651">
    <property type="entry name" value="Uncharacterised_HicB"/>
</dbReference>
<dbReference type="Pfam" id="PF05534">
    <property type="entry name" value="HicB"/>
    <property type="match status" value="1"/>
</dbReference>
<dbReference type="Gene3D" id="1.10.1220.10">
    <property type="entry name" value="Met repressor-like"/>
    <property type="match status" value="1"/>
</dbReference>
<dbReference type="NCBIfam" id="NF041551">
    <property type="entry name" value="YlcI_YnfO_N"/>
    <property type="match status" value="1"/>
</dbReference>
<reference evidence="1 2" key="1">
    <citation type="submission" date="2015-03" db="EMBL/GenBank/DDBJ databases">
        <title>Draft genome sequences of two protease-producing strains of Arsukibacterium isolated from two cold and alkaline environments.</title>
        <authorList>
            <person name="Lylloff J.E."/>
            <person name="Skov L.B."/>
            <person name="Jepsen M."/>
            <person name="Hallin P.F."/>
            <person name="Sorensen S.J."/>
            <person name="Stougaard P."/>
            <person name="Glaring M.A."/>
        </authorList>
    </citation>
    <scope>NUCLEOTIDE SEQUENCE [LARGE SCALE GENOMIC DNA]</scope>
    <source>
        <strain evidence="1 2">GCM72</strain>
    </source>
</reference>
<dbReference type="RefSeq" id="WP_046556651.1">
    <property type="nucleotide sequence ID" value="NZ_LAHO01000004.1"/>
</dbReference>
<dbReference type="InterPro" id="IPR013321">
    <property type="entry name" value="Arc_rbn_hlx_hlx"/>
</dbReference>
<dbReference type="GO" id="GO:0006355">
    <property type="term" value="P:regulation of DNA-templated transcription"/>
    <property type="evidence" value="ECO:0007669"/>
    <property type="project" value="InterPro"/>
</dbReference>
<name>A0A0M2VAP6_9GAMM</name>
<organism evidence="1 2">
    <name type="scientific">Arsukibacterium ikkense</name>
    <dbReference type="NCBI Taxonomy" id="336831"/>
    <lineage>
        <taxon>Bacteria</taxon>
        <taxon>Pseudomonadati</taxon>
        <taxon>Pseudomonadota</taxon>
        <taxon>Gammaproteobacteria</taxon>
        <taxon>Chromatiales</taxon>
        <taxon>Chromatiaceae</taxon>
        <taxon>Arsukibacterium</taxon>
    </lineage>
</organism>
<protein>
    <submittedName>
        <fullName evidence="1">CopG family transcriptional regulator</fullName>
    </submittedName>
</protein>
<sequence length="79" mass="8782">MSTLSLRLPDSLHQQVKALAKKDGVSINQFVSSAVAEKMTALLTEEYLLARQQQGSEQAFLQAMDKVAEAEPAKYDREK</sequence>